<dbReference type="AlphaFoldDB" id="A0ABC9SG78"/>
<dbReference type="EMBL" id="AHMS02000031">
    <property type="protein sequence ID" value="EMN16734.1"/>
    <property type="molecule type" value="Genomic_DNA"/>
</dbReference>
<evidence type="ECO:0000313" key="1">
    <source>
        <dbReference type="EMBL" id="EMN16734.1"/>
    </source>
</evidence>
<name>A0ABC9SG78_LEPBO</name>
<accession>A0ABC9SG78</accession>
<proteinExistence type="predicted"/>
<comment type="caution">
    <text evidence="1">The sequence shown here is derived from an EMBL/GenBank/DDBJ whole genome shotgun (WGS) entry which is preliminary data.</text>
</comment>
<dbReference type="Proteomes" id="UP000012166">
    <property type="component" value="Unassembled WGS sequence"/>
</dbReference>
<gene>
    <name evidence="1" type="ORF">LEP1GSC056_2330</name>
</gene>
<dbReference type="RefSeq" id="WP_002727509.1">
    <property type="nucleotide sequence ID" value="NZ_AHMS02000031.1"/>
</dbReference>
<sequence length="55" mass="6478">MWHEKLDVSELVSKISNIFEDLDLRYPAKKIRILAKEIVRQKKLIKLVLKACAIE</sequence>
<reference evidence="1 2" key="1">
    <citation type="submission" date="2013-01" db="EMBL/GenBank/DDBJ databases">
        <authorList>
            <person name="Harkins D.M."/>
            <person name="Durkin A.S."/>
            <person name="Brinkac L.M."/>
            <person name="Haft D.H."/>
            <person name="Selengut J.D."/>
            <person name="Sanka R."/>
            <person name="DePew J."/>
            <person name="Purushe J."/>
            <person name="Hartskeerl R.A."/>
            <person name="Ahmed A."/>
            <person name="van der Linden H."/>
            <person name="Goris M.G.A."/>
            <person name="Vinetz J.M."/>
            <person name="Sutton G.G."/>
            <person name="Nierman W.C."/>
            <person name="Fouts D.E."/>
        </authorList>
    </citation>
    <scope>NUCLEOTIDE SEQUENCE [LARGE SCALE GENOMIC DNA]</scope>
    <source>
        <strain evidence="1 2">Brem 328</strain>
    </source>
</reference>
<organism evidence="1 2">
    <name type="scientific">Leptospira borgpetersenii str. Brem 328</name>
    <dbReference type="NCBI Taxonomy" id="1049780"/>
    <lineage>
        <taxon>Bacteria</taxon>
        <taxon>Pseudomonadati</taxon>
        <taxon>Spirochaetota</taxon>
        <taxon>Spirochaetia</taxon>
        <taxon>Leptospirales</taxon>
        <taxon>Leptospiraceae</taxon>
        <taxon>Leptospira</taxon>
    </lineage>
</organism>
<evidence type="ECO:0000313" key="2">
    <source>
        <dbReference type="Proteomes" id="UP000012166"/>
    </source>
</evidence>
<protein>
    <submittedName>
        <fullName evidence="1">Uncharacterized protein</fullName>
    </submittedName>
</protein>